<evidence type="ECO:0000256" key="2">
    <source>
        <dbReference type="ARBA" id="ARBA00022737"/>
    </source>
</evidence>
<dbReference type="InterPro" id="IPR001478">
    <property type="entry name" value="PDZ"/>
</dbReference>
<protein>
    <recommendedName>
        <fullName evidence="4">PDZ domain-containing protein</fullName>
    </recommendedName>
</protein>
<name>A0AAN8NRW3_POLSC</name>
<dbReference type="GO" id="GO:0002142">
    <property type="term" value="C:stereocilia ankle link complex"/>
    <property type="evidence" value="ECO:0007669"/>
    <property type="project" value="TreeGrafter"/>
</dbReference>
<dbReference type="Proteomes" id="UP001372834">
    <property type="component" value="Unassembled WGS sequence"/>
</dbReference>
<dbReference type="EMBL" id="JAWJWE010000040">
    <property type="protein sequence ID" value="KAK6619461.1"/>
    <property type="molecule type" value="Genomic_DNA"/>
</dbReference>
<dbReference type="InterPro" id="IPR036034">
    <property type="entry name" value="PDZ_sf"/>
</dbReference>
<evidence type="ECO:0000256" key="1">
    <source>
        <dbReference type="ARBA" id="ARBA00004316"/>
    </source>
</evidence>
<organism evidence="5 6">
    <name type="scientific">Polyplax serrata</name>
    <name type="common">Common mouse louse</name>
    <dbReference type="NCBI Taxonomy" id="468196"/>
    <lineage>
        <taxon>Eukaryota</taxon>
        <taxon>Metazoa</taxon>
        <taxon>Ecdysozoa</taxon>
        <taxon>Arthropoda</taxon>
        <taxon>Hexapoda</taxon>
        <taxon>Insecta</taxon>
        <taxon>Pterygota</taxon>
        <taxon>Neoptera</taxon>
        <taxon>Paraneoptera</taxon>
        <taxon>Psocodea</taxon>
        <taxon>Troctomorpha</taxon>
        <taxon>Phthiraptera</taxon>
        <taxon>Anoplura</taxon>
        <taxon>Polyplacidae</taxon>
        <taxon>Polyplax</taxon>
    </lineage>
</organism>
<proteinExistence type="predicted"/>
<evidence type="ECO:0000313" key="6">
    <source>
        <dbReference type="Proteomes" id="UP001372834"/>
    </source>
</evidence>
<comment type="caution">
    <text evidence="5">The sequence shown here is derived from an EMBL/GenBank/DDBJ whole genome shotgun (WGS) entry which is preliminary data.</text>
</comment>
<dbReference type="PROSITE" id="PS50106">
    <property type="entry name" value="PDZ"/>
    <property type="match status" value="1"/>
</dbReference>
<reference evidence="5 6" key="1">
    <citation type="submission" date="2023-10" db="EMBL/GenBank/DDBJ databases">
        <title>Genomes of two closely related lineages of the louse Polyplax serrata with different host specificities.</title>
        <authorList>
            <person name="Martinu J."/>
            <person name="Tarabai H."/>
            <person name="Stefka J."/>
            <person name="Hypsa V."/>
        </authorList>
    </citation>
    <scope>NUCLEOTIDE SEQUENCE [LARGE SCALE GENOMIC DNA]</scope>
    <source>
        <strain evidence="5">HR10_N</strain>
    </source>
</reference>
<comment type="subcellular location">
    <subcellularLocation>
        <location evidence="1">Cell projection</location>
    </subcellularLocation>
</comment>
<dbReference type="GO" id="GO:0005929">
    <property type="term" value="C:cilium"/>
    <property type="evidence" value="ECO:0007669"/>
    <property type="project" value="TreeGrafter"/>
</dbReference>
<keyword evidence="2" id="KW-0677">Repeat</keyword>
<evidence type="ECO:0000259" key="4">
    <source>
        <dbReference type="PROSITE" id="PS50106"/>
    </source>
</evidence>
<sequence length="170" mass="19112">MLPGDEEVQEFLECGNHSGERHCIRQYAVIVSWVRLSVSIGLINKAVRSLVVVKVTRDVGLNRTVLLSSKSDDPVTWKLVDSGTETRHIPTFGCDVERILIEIPENTQLGCGICKGPDWRPGIFIQYTKPNSLARRCGLQPGDQILQCNRISFLQIDFSYVWPCPQAFPN</sequence>
<dbReference type="InterPro" id="IPR051844">
    <property type="entry name" value="USH2_Complex_Protein"/>
</dbReference>
<evidence type="ECO:0000313" key="5">
    <source>
        <dbReference type="EMBL" id="KAK6619461.1"/>
    </source>
</evidence>
<feature type="domain" description="PDZ" evidence="4">
    <location>
        <begin position="98"/>
        <end position="155"/>
    </location>
</feature>
<dbReference type="AlphaFoldDB" id="A0AAN8NRW3"/>
<dbReference type="PANTHER" id="PTHR23116:SF36">
    <property type="entry name" value="HARMONIN"/>
    <property type="match status" value="1"/>
</dbReference>
<dbReference type="SUPFAM" id="SSF50156">
    <property type="entry name" value="PDZ domain-like"/>
    <property type="match status" value="1"/>
</dbReference>
<dbReference type="GO" id="GO:0005886">
    <property type="term" value="C:plasma membrane"/>
    <property type="evidence" value="ECO:0007669"/>
    <property type="project" value="TreeGrafter"/>
</dbReference>
<dbReference type="Gene3D" id="2.30.42.10">
    <property type="match status" value="1"/>
</dbReference>
<accession>A0AAN8NRW3</accession>
<evidence type="ECO:0000256" key="3">
    <source>
        <dbReference type="ARBA" id="ARBA00023273"/>
    </source>
</evidence>
<dbReference type="GO" id="GO:0032426">
    <property type="term" value="C:stereocilium tip"/>
    <property type="evidence" value="ECO:0007669"/>
    <property type="project" value="TreeGrafter"/>
</dbReference>
<dbReference type="PANTHER" id="PTHR23116">
    <property type="entry name" value="PDZ DOMAIN CONTAINING WHIRLIN AND HARMONIN-RELATED"/>
    <property type="match status" value="1"/>
</dbReference>
<gene>
    <name evidence="5" type="ORF">RUM43_012218</name>
</gene>
<dbReference type="Pfam" id="PF00595">
    <property type="entry name" value="PDZ"/>
    <property type="match status" value="1"/>
</dbReference>
<keyword evidence="3" id="KW-0966">Cell projection</keyword>